<accession>A0ABQ9NM85</accession>
<dbReference type="InterPro" id="IPR049326">
    <property type="entry name" value="Rhodopsin_dom_fungi"/>
</dbReference>
<gene>
    <name evidence="3" type="ORF">H2201_006897</name>
</gene>
<feature type="transmembrane region" description="Helical" evidence="1">
    <location>
        <begin position="24"/>
        <end position="44"/>
    </location>
</feature>
<keyword evidence="1" id="KW-1133">Transmembrane helix</keyword>
<feature type="transmembrane region" description="Helical" evidence="1">
    <location>
        <begin position="105"/>
        <end position="126"/>
    </location>
</feature>
<proteinExistence type="predicted"/>
<dbReference type="PANTHER" id="PTHR39614:SF2">
    <property type="entry name" value="INTEGRAL MEMBRANE PROTEIN"/>
    <property type="match status" value="1"/>
</dbReference>
<feature type="transmembrane region" description="Helical" evidence="1">
    <location>
        <begin position="178"/>
        <end position="203"/>
    </location>
</feature>
<organism evidence="3 4">
    <name type="scientific">Coniosporium apollinis</name>
    <dbReference type="NCBI Taxonomy" id="61459"/>
    <lineage>
        <taxon>Eukaryota</taxon>
        <taxon>Fungi</taxon>
        <taxon>Dikarya</taxon>
        <taxon>Ascomycota</taxon>
        <taxon>Pezizomycotina</taxon>
        <taxon>Dothideomycetes</taxon>
        <taxon>Dothideomycetes incertae sedis</taxon>
        <taxon>Coniosporium</taxon>
    </lineage>
</organism>
<feature type="transmembrane region" description="Helical" evidence="1">
    <location>
        <begin position="138"/>
        <end position="158"/>
    </location>
</feature>
<comment type="caution">
    <text evidence="3">The sequence shown here is derived from an EMBL/GenBank/DDBJ whole genome shotgun (WGS) entry which is preliminary data.</text>
</comment>
<name>A0ABQ9NM85_9PEZI</name>
<dbReference type="Pfam" id="PF20684">
    <property type="entry name" value="Fung_rhodopsin"/>
    <property type="match status" value="1"/>
</dbReference>
<keyword evidence="1" id="KW-0812">Transmembrane</keyword>
<protein>
    <recommendedName>
        <fullName evidence="2">Rhodopsin domain-containing protein</fullName>
    </recommendedName>
</protein>
<evidence type="ECO:0000259" key="2">
    <source>
        <dbReference type="Pfam" id="PF20684"/>
    </source>
</evidence>
<feature type="domain" description="Rhodopsin" evidence="2">
    <location>
        <begin position="44"/>
        <end position="277"/>
    </location>
</feature>
<evidence type="ECO:0000313" key="3">
    <source>
        <dbReference type="EMBL" id="KAJ9660475.1"/>
    </source>
</evidence>
<evidence type="ECO:0000256" key="1">
    <source>
        <dbReference type="SAM" id="Phobius"/>
    </source>
</evidence>
<reference evidence="3" key="1">
    <citation type="submission" date="2022-10" db="EMBL/GenBank/DDBJ databases">
        <title>Culturing micro-colonial fungi from biological soil crusts in the Mojave desert and describing Neophaeococcomyces mojavensis, and introducing the new genera and species Taxawa tesnikishii.</title>
        <authorList>
            <person name="Kurbessoian T."/>
            <person name="Stajich J.E."/>
        </authorList>
    </citation>
    <scope>NUCLEOTIDE SEQUENCE</scope>
    <source>
        <strain evidence="3">TK_1</strain>
    </source>
</reference>
<evidence type="ECO:0000313" key="4">
    <source>
        <dbReference type="Proteomes" id="UP001172684"/>
    </source>
</evidence>
<dbReference type="PANTHER" id="PTHR39614">
    <property type="entry name" value="INTEGRAL MEMBRANE PROTEIN"/>
    <property type="match status" value="1"/>
</dbReference>
<sequence>MSATPSPSEGGLQFSNKINENDHGAYVTLVAAASFTCSVLFYIFRLYSRLPIRRLFKIDDATTTVGTIIAIGQFVAISIAVQLALGKHIAQLETDKLERFYKATYAADLLFIACMCSSRLAMVLFVQRCGVKKHFIATYVITAITIVWGVAALILIAVPCQAMMPWNSLDSTCSSLATRWTVIVAGDIFIEIALLALPVYLVWDVQITVSTKWAVITPFWLRAPVIVLSTLRLLALHDAMTSTDYTFDIVLAAVYTQLEMHACLVSATVPCMRPFLKAFDTGYWGTTIAQVDPTASTTKGSAGSGYALQSKSSGARMQMESHIMTVDIPMGNLRPEPVDHSTRIEHIEFQKKDGQSDNGSLTSHGSDKMIIRKTVAYSVE</sequence>
<keyword evidence="4" id="KW-1185">Reference proteome</keyword>
<feature type="transmembrane region" description="Helical" evidence="1">
    <location>
        <begin position="65"/>
        <end position="85"/>
    </location>
</feature>
<dbReference type="Proteomes" id="UP001172684">
    <property type="component" value="Unassembled WGS sequence"/>
</dbReference>
<keyword evidence="1" id="KW-0472">Membrane</keyword>
<dbReference type="EMBL" id="JAPDRL010000065">
    <property type="protein sequence ID" value="KAJ9660475.1"/>
    <property type="molecule type" value="Genomic_DNA"/>
</dbReference>